<keyword evidence="11" id="KW-0902">Two-component regulatory system</keyword>
<dbReference type="InterPro" id="IPR011006">
    <property type="entry name" value="CheY-like_superfamily"/>
</dbReference>
<protein>
    <recommendedName>
        <fullName evidence="15">Virulence sensor protein BvgS</fullName>
        <ecNumber evidence="3">2.7.13.3</ecNumber>
    </recommendedName>
</protein>
<reference evidence="25" key="1">
    <citation type="submission" date="2020-12" db="EMBL/GenBank/DDBJ databases">
        <title>The genome sequence of Inhella sp. 4Y17.</title>
        <authorList>
            <person name="Liu Y."/>
        </authorList>
    </citation>
    <scope>NUCLEOTIDE SEQUENCE</scope>
    <source>
        <strain evidence="25">4Y10</strain>
    </source>
</reference>
<dbReference type="SMART" id="SM01079">
    <property type="entry name" value="CHASE"/>
    <property type="match status" value="1"/>
</dbReference>
<dbReference type="GO" id="GO:0005886">
    <property type="term" value="C:plasma membrane"/>
    <property type="evidence" value="ECO:0007669"/>
    <property type="project" value="UniProtKB-SubCell"/>
</dbReference>
<dbReference type="SUPFAM" id="SSF55785">
    <property type="entry name" value="PYP-like sensor domain (PAS domain)"/>
    <property type="match status" value="4"/>
</dbReference>
<dbReference type="RefSeq" id="WP_198099362.1">
    <property type="nucleotide sequence ID" value="NZ_JAEDAL010000001.1"/>
</dbReference>
<comment type="function">
    <text evidence="14">Member of the two-component regulatory system BvgS/BvgA. Phosphorylates BvgA via a four-step phosphorelay in response to environmental signals.</text>
</comment>
<dbReference type="PANTHER" id="PTHR45339:SF1">
    <property type="entry name" value="HYBRID SIGNAL TRANSDUCTION HISTIDINE KINASE J"/>
    <property type="match status" value="1"/>
</dbReference>
<feature type="domain" description="CHASE" evidence="23">
    <location>
        <begin position="74"/>
        <end position="230"/>
    </location>
</feature>
<keyword evidence="4" id="KW-1003">Cell membrane</keyword>
<dbReference type="Gene3D" id="3.30.565.10">
    <property type="entry name" value="Histidine kinase-like ATPase, C-terminal domain"/>
    <property type="match status" value="1"/>
</dbReference>
<dbReference type="GO" id="GO:0005524">
    <property type="term" value="F:ATP binding"/>
    <property type="evidence" value="ECO:0007669"/>
    <property type="project" value="UniProtKB-KW"/>
</dbReference>
<dbReference type="Pfam" id="PF00072">
    <property type="entry name" value="Response_reg"/>
    <property type="match status" value="1"/>
</dbReference>
<dbReference type="PROSITE" id="PS50894">
    <property type="entry name" value="HPT"/>
    <property type="match status" value="1"/>
</dbReference>
<evidence type="ECO:0000259" key="21">
    <source>
        <dbReference type="PROSITE" id="PS50112"/>
    </source>
</evidence>
<dbReference type="SUPFAM" id="SSF55874">
    <property type="entry name" value="ATPase domain of HSP90 chaperone/DNA topoisomerase II/histidine kinase"/>
    <property type="match status" value="1"/>
</dbReference>
<evidence type="ECO:0000313" key="26">
    <source>
        <dbReference type="Proteomes" id="UP000620139"/>
    </source>
</evidence>
<name>A0A931IXP6_9BURK</name>
<dbReference type="SMART" id="SM00388">
    <property type="entry name" value="HisKA"/>
    <property type="match status" value="1"/>
</dbReference>
<evidence type="ECO:0000256" key="15">
    <source>
        <dbReference type="ARBA" id="ARBA00070152"/>
    </source>
</evidence>
<dbReference type="SUPFAM" id="SSF52172">
    <property type="entry name" value="CheY-like"/>
    <property type="match status" value="1"/>
</dbReference>
<evidence type="ECO:0000256" key="5">
    <source>
        <dbReference type="ARBA" id="ARBA00022553"/>
    </source>
</evidence>
<dbReference type="GO" id="GO:0000155">
    <property type="term" value="F:phosphorelay sensor kinase activity"/>
    <property type="evidence" value="ECO:0007669"/>
    <property type="project" value="InterPro"/>
</dbReference>
<dbReference type="Gene3D" id="1.10.287.130">
    <property type="match status" value="1"/>
</dbReference>
<comment type="caution">
    <text evidence="25">The sequence shown here is derived from an EMBL/GenBank/DDBJ whole genome shotgun (WGS) entry which is preliminary data.</text>
</comment>
<dbReference type="Gene3D" id="1.20.120.160">
    <property type="entry name" value="HPT domain"/>
    <property type="match status" value="1"/>
</dbReference>
<organism evidence="25 26">
    <name type="scientific">Inhella gelatinilytica</name>
    <dbReference type="NCBI Taxonomy" id="2795030"/>
    <lineage>
        <taxon>Bacteria</taxon>
        <taxon>Pseudomonadati</taxon>
        <taxon>Pseudomonadota</taxon>
        <taxon>Betaproteobacteria</taxon>
        <taxon>Burkholderiales</taxon>
        <taxon>Sphaerotilaceae</taxon>
        <taxon>Inhella</taxon>
    </lineage>
</organism>
<dbReference type="PANTHER" id="PTHR45339">
    <property type="entry name" value="HYBRID SIGNAL TRANSDUCTION HISTIDINE KINASE J"/>
    <property type="match status" value="1"/>
</dbReference>
<evidence type="ECO:0000259" key="24">
    <source>
        <dbReference type="PROSITE" id="PS50894"/>
    </source>
</evidence>
<feature type="transmembrane region" description="Helical" evidence="18">
    <location>
        <begin position="12"/>
        <end position="31"/>
    </location>
</feature>
<dbReference type="Gene3D" id="3.30.450.350">
    <property type="entry name" value="CHASE domain"/>
    <property type="match status" value="1"/>
</dbReference>
<feature type="domain" description="Histidine kinase" evidence="19">
    <location>
        <begin position="877"/>
        <end position="1098"/>
    </location>
</feature>
<dbReference type="InterPro" id="IPR000014">
    <property type="entry name" value="PAS"/>
</dbReference>
<feature type="domain" description="Response regulatory" evidence="20">
    <location>
        <begin position="1229"/>
        <end position="1347"/>
    </location>
</feature>
<evidence type="ECO:0000256" key="10">
    <source>
        <dbReference type="ARBA" id="ARBA00022989"/>
    </source>
</evidence>
<keyword evidence="10 18" id="KW-1133">Transmembrane helix</keyword>
<dbReference type="Proteomes" id="UP000620139">
    <property type="component" value="Unassembled WGS sequence"/>
</dbReference>
<dbReference type="PROSITE" id="PS50839">
    <property type="entry name" value="CHASE"/>
    <property type="match status" value="1"/>
</dbReference>
<sequence>MKLSRALKGWLWPVAVATGGVAVAIAGALWLQHQVETNAGQDFQRSVDRVSEDVLNRLQRPLYGLKGMRALFSTPLPISQDAFQAFWAARNLKEEFPGVRGMSFVEAVPQGEQDRYVAAIRETEAPFFTIQPTKDGEVLPQANDPAYVVRYIAPISENLAAVGLNIGSERRRREAIERAIQTGEPVLTEAIALAQDRTPRRGALLLVPMYTPGFEHEPPMRRPLRGLASAPIVYGDVLADITEVRTGLLSISVHDSTGEEAAVGAAVFSDQVAAPAGWQPRHQVEQLLYLPGRKLWLVARSTPEFEAAQVSPAPWLFLAGTAFVSLLLGVILRLQIRSRQQAERLAQSMTVDLERLALVASRTTNAVHITDAQRRILWVNQGFERLTGFSAAETVGRTARELLRTHTDSPLGLQRLDEALRTGQSYRGELRIFRKDGEEVWVGVDIQALHDEKGRLRGFTTVQNDINALKRVEHALERERHSLANILEGTSAGTWEWNIQTGAVRFNERWANMLGYSLAELEPLSIQTWRRLVHPDDLREAEIRLRAHFEGRSDSFDCELRMQHQKGSWVWVLSRGKLFSRTADHAPEWMAGTHQDITAQHALAAELRGKTELLNTVLEHLPCGLSVFDGQLELVLGNQAYRDLLEFPDHLFDGEPIPFERFIRFNAERGEYGPGDVDAQVQAIVERARGPASPHQFERTRPNGKILEVRGGPLPGGGFVTTYTDITSRRQAESEAQRAGDLLRHAIDALDEAFVLYDPDDRLVFCNERYRQTYPVIADLIHPGVAFESLVRAGAERGEYAEAIGRVDAWVRERVTAHQAANSTVTQPLSDGRWLRIVERKLPDGHIVGFRIDITELMRATEAAQAASQAKSQFVANMSHEIRTPMNAILGLLALLERTPLTPRQVDYTGKAAGAARSLLGLLNDILDFSKAEAGKLELDPQPFALEELLKEVGVVLAAQLGAKPVELVFDVAPDVPTHWVGDALRLRQVLINLGSNAVKFTAAGEVVLRVTCPQHSDSQARLRVEVHDTGVGIAPEHHARIFSGFSQAEASITRRFGGTGLGVAISQRLVTLMAGELQLRSTLGAGSCFFFEVPLPLSPGPTRAFAASTPVVVPPLPPVQQRAVDQVLARYTPATEPHAASAPCLLDIGSDERQTLAEARARVAQGHAPVVILCSSAHRLALDEQVAEPIRLLTKPFTPEQLAQALWGDHLSPASAPIAAPGRLGGLRLLLVEDNPVNQQVALELLRLEGAQVELAMHGLEAVEALRRTPGAFDAVLMDVQMPVMDGYTATRTIREALGLRDLFILAMTANALRSDREACLAAGMDGHIGKPFEIDQLVAALRTRLELPDAPAADPPAMPELPAEWVPRAQALGLDLRLAWARFMGQARLLRRSCEGVLDSLGDVLHLLNEPDTDADARRHALHSLKGMAATVGLSALADLAFEGEQAAREGLPTPPGCVQGLAQLQARLDPTLRDLMRALAPDQDEAIAWNRQGVESLRRLLRAGDLEALEAHAEWRALQPSSADDVLHTFDEALAELNLSRAADALDAAVPPEPGAPA</sequence>
<evidence type="ECO:0000256" key="2">
    <source>
        <dbReference type="ARBA" id="ARBA00004651"/>
    </source>
</evidence>
<keyword evidence="8" id="KW-0547">Nucleotide-binding</keyword>
<evidence type="ECO:0000256" key="7">
    <source>
        <dbReference type="ARBA" id="ARBA00022729"/>
    </source>
</evidence>
<keyword evidence="6 18" id="KW-0812">Transmembrane</keyword>
<accession>A0A931IXP6</accession>
<dbReference type="FunFam" id="3.30.565.10:FF:000010">
    <property type="entry name" value="Sensor histidine kinase RcsC"/>
    <property type="match status" value="1"/>
</dbReference>
<dbReference type="Gene3D" id="3.30.450.20">
    <property type="entry name" value="PAS domain"/>
    <property type="match status" value="4"/>
</dbReference>
<dbReference type="Pfam" id="PF12860">
    <property type="entry name" value="PAS_7"/>
    <property type="match status" value="2"/>
</dbReference>
<dbReference type="Pfam" id="PF13426">
    <property type="entry name" value="PAS_9"/>
    <property type="match status" value="1"/>
</dbReference>
<dbReference type="SMART" id="SM00448">
    <property type="entry name" value="REC"/>
    <property type="match status" value="1"/>
</dbReference>
<dbReference type="EC" id="2.7.13.3" evidence="3"/>
<dbReference type="SMART" id="SM00086">
    <property type="entry name" value="PAC"/>
    <property type="match status" value="2"/>
</dbReference>
<gene>
    <name evidence="25" type="ORF">I7X43_02765</name>
</gene>
<dbReference type="CDD" id="cd00130">
    <property type="entry name" value="PAS"/>
    <property type="match status" value="2"/>
</dbReference>
<feature type="modified residue" description="Phosphohistidine" evidence="16">
    <location>
        <position position="1425"/>
    </location>
</feature>
<evidence type="ECO:0000259" key="22">
    <source>
        <dbReference type="PROSITE" id="PS50113"/>
    </source>
</evidence>
<dbReference type="InterPro" id="IPR004358">
    <property type="entry name" value="Sig_transdc_His_kin-like_C"/>
</dbReference>
<evidence type="ECO:0000256" key="12">
    <source>
        <dbReference type="ARBA" id="ARBA00023026"/>
    </source>
</evidence>
<dbReference type="InterPro" id="IPR035965">
    <property type="entry name" value="PAS-like_dom_sf"/>
</dbReference>
<dbReference type="Pfam" id="PF01627">
    <property type="entry name" value="Hpt"/>
    <property type="match status" value="1"/>
</dbReference>
<dbReference type="SMART" id="SM00387">
    <property type="entry name" value="HATPase_c"/>
    <property type="match status" value="1"/>
</dbReference>
<evidence type="ECO:0000256" key="9">
    <source>
        <dbReference type="ARBA" id="ARBA00022840"/>
    </source>
</evidence>
<keyword evidence="26" id="KW-1185">Reference proteome</keyword>
<dbReference type="InterPro" id="IPR003594">
    <property type="entry name" value="HATPase_dom"/>
</dbReference>
<dbReference type="InterPro" id="IPR001610">
    <property type="entry name" value="PAC"/>
</dbReference>
<dbReference type="Pfam" id="PF08447">
    <property type="entry name" value="PAS_3"/>
    <property type="match status" value="1"/>
</dbReference>
<dbReference type="InterPro" id="IPR008207">
    <property type="entry name" value="Sig_transdc_His_kin_Hpt_dom"/>
</dbReference>
<keyword evidence="5 17" id="KW-0597">Phosphoprotein</keyword>
<dbReference type="InterPro" id="IPR006189">
    <property type="entry name" value="CHASE_dom"/>
</dbReference>
<dbReference type="NCBIfam" id="TIGR00229">
    <property type="entry name" value="sensory_box"/>
    <property type="match status" value="2"/>
</dbReference>
<dbReference type="SUPFAM" id="SSF47384">
    <property type="entry name" value="Homodimeric domain of signal transducing histidine kinase"/>
    <property type="match status" value="1"/>
</dbReference>
<evidence type="ECO:0000256" key="1">
    <source>
        <dbReference type="ARBA" id="ARBA00000085"/>
    </source>
</evidence>
<dbReference type="EMBL" id="JAEDAL010000001">
    <property type="protein sequence ID" value="MBH9551761.1"/>
    <property type="molecule type" value="Genomic_DNA"/>
</dbReference>
<evidence type="ECO:0000259" key="20">
    <source>
        <dbReference type="PROSITE" id="PS50110"/>
    </source>
</evidence>
<evidence type="ECO:0000256" key="8">
    <source>
        <dbReference type="ARBA" id="ARBA00022741"/>
    </source>
</evidence>
<evidence type="ECO:0000256" key="17">
    <source>
        <dbReference type="PROSITE-ProRule" id="PRU00169"/>
    </source>
</evidence>
<keyword evidence="13 18" id="KW-0472">Membrane</keyword>
<dbReference type="InterPro" id="IPR000700">
    <property type="entry name" value="PAS-assoc_C"/>
</dbReference>
<dbReference type="CDD" id="cd00082">
    <property type="entry name" value="HisKA"/>
    <property type="match status" value="1"/>
</dbReference>
<dbReference type="InterPro" id="IPR003661">
    <property type="entry name" value="HisK_dim/P_dom"/>
</dbReference>
<evidence type="ECO:0000256" key="18">
    <source>
        <dbReference type="SAM" id="Phobius"/>
    </source>
</evidence>
<dbReference type="InterPro" id="IPR001789">
    <property type="entry name" value="Sig_transdc_resp-reg_receiver"/>
</dbReference>
<dbReference type="SUPFAM" id="SSF47226">
    <property type="entry name" value="Histidine-containing phosphotransfer domain, HPT domain"/>
    <property type="match status" value="1"/>
</dbReference>
<evidence type="ECO:0000256" key="13">
    <source>
        <dbReference type="ARBA" id="ARBA00023136"/>
    </source>
</evidence>
<dbReference type="Pfam" id="PF03924">
    <property type="entry name" value="CHASE"/>
    <property type="match status" value="1"/>
</dbReference>
<dbReference type="InterPro" id="IPR036097">
    <property type="entry name" value="HisK_dim/P_sf"/>
</dbReference>
<evidence type="ECO:0000259" key="19">
    <source>
        <dbReference type="PROSITE" id="PS50109"/>
    </source>
</evidence>
<evidence type="ECO:0000313" key="25">
    <source>
        <dbReference type="EMBL" id="MBH9551761.1"/>
    </source>
</evidence>
<feature type="domain" description="PAC" evidence="22">
    <location>
        <begin position="426"/>
        <end position="478"/>
    </location>
</feature>
<dbReference type="CDD" id="cd16922">
    <property type="entry name" value="HATPase_EvgS-ArcB-TorS-like"/>
    <property type="match status" value="1"/>
</dbReference>
<comment type="subcellular location">
    <subcellularLocation>
        <location evidence="2">Cell membrane</location>
        <topology evidence="2">Multi-pass membrane protein</topology>
    </subcellularLocation>
</comment>
<dbReference type="PROSITE" id="PS50110">
    <property type="entry name" value="RESPONSE_REGULATORY"/>
    <property type="match status" value="1"/>
</dbReference>
<keyword evidence="7" id="KW-0732">Signal</keyword>
<dbReference type="PROSITE" id="PS50112">
    <property type="entry name" value="PAS"/>
    <property type="match status" value="2"/>
</dbReference>
<dbReference type="InterPro" id="IPR005467">
    <property type="entry name" value="His_kinase_dom"/>
</dbReference>
<proteinExistence type="predicted"/>
<dbReference type="PROSITE" id="PS50109">
    <property type="entry name" value="HIS_KIN"/>
    <property type="match status" value="1"/>
</dbReference>
<keyword evidence="9" id="KW-0067">ATP-binding</keyword>
<evidence type="ECO:0000256" key="6">
    <source>
        <dbReference type="ARBA" id="ARBA00022692"/>
    </source>
</evidence>
<dbReference type="InterPro" id="IPR036641">
    <property type="entry name" value="HPT_dom_sf"/>
</dbReference>
<keyword evidence="12" id="KW-0843">Virulence</keyword>
<dbReference type="Gene3D" id="3.40.50.2300">
    <property type="match status" value="1"/>
</dbReference>
<dbReference type="InterPro" id="IPR013655">
    <property type="entry name" value="PAS_fold_3"/>
</dbReference>
<dbReference type="InterPro" id="IPR042240">
    <property type="entry name" value="CHASE_sf"/>
</dbReference>
<evidence type="ECO:0000256" key="14">
    <source>
        <dbReference type="ARBA" id="ARBA00058004"/>
    </source>
</evidence>
<evidence type="ECO:0000256" key="11">
    <source>
        <dbReference type="ARBA" id="ARBA00023012"/>
    </source>
</evidence>
<dbReference type="CDD" id="cd17546">
    <property type="entry name" value="REC_hyHK_CKI1_RcsC-like"/>
    <property type="match status" value="1"/>
</dbReference>
<evidence type="ECO:0000256" key="3">
    <source>
        <dbReference type="ARBA" id="ARBA00012438"/>
    </source>
</evidence>
<evidence type="ECO:0000256" key="4">
    <source>
        <dbReference type="ARBA" id="ARBA00022475"/>
    </source>
</evidence>
<evidence type="ECO:0000259" key="23">
    <source>
        <dbReference type="PROSITE" id="PS50839"/>
    </source>
</evidence>
<dbReference type="SMART" id="SM00091">
    <property type="entry name" value="PAS"/>
    <property type="match status" value="4"/>
</dbReference>
<feature type="domain" description="HPt" evidence="24">
    <location>
        <begin position="1384"/>
        <end position="1482"/>
    </location>
</feature>
<feature type="modified residue" description="4-aspartylphosphate" evidence="17">
    <location>
        <position position="1280"/>
    </location>
</feature>
<dbReference type="PROSITE" id="PS50113">
    <property type="entry name" value="PAC"/>
    <property type="match status" value="1"/>
</dbReference>
<dbReference type="PRINTS" id="PR00344">
    <property type="entry name" value="BCTRLSENSOR"/>
</dbReference>
<dbReference type="InterPro" id="IPR036890">
    <property type="entry name" value="HATPase_C_sf"/>
</dbReference>
<comment type="catalytic activity">
    <reaction evidence="1">
        <text>ATP + protein L-histidine = ADP + protein N-phospho-L-histidine.</text>
        <dbReference type="EC" id="2.7.13.3"/>
    </reaction>
</comment>
<dbReference type="Pfam" id="PF00512">
    <property type="entry name" value="HisKA"/>
    <property type="match status" value="1"/>
</dbReference>
<feature type="domain" description="PAS" evidence="21">
    <location>
        <begin position="352"/>
        <end position="423"/>
    </location>
</feature>
<dbReference type="CDD" id="cd00088">
    <property type="entry name" value="HPT"/>
    <property type="match status" value="1"/>
</dbReference>
<dbReference type="Pfam" id="PF02518">
    <property type="entry name" value="HATPase_c"/>
    <property type="match status" value="1"/>
</dbReference>
<feature type="domain" description="PAS" evidence="21">
    <location>
        <begin position="479"/>
        <end position="552"/>
    </location>
</feature>
<evidence type="ECO:0000256" key="16">
    <source>
        <dbReference type="PROSITE-ProRule" id="PRU00110"/>
    </source>
</evidence>